<sequence length="104" mass="11491">MCLIQSIIKGRKNDIGAIINKEIKGFAEKNNGILAFPSWIMQLCELKGVKSLKNEKRIINKGPINKVLIERMVHTSKVPTPRVGNEGGKGQGKDGGCNRECPYK</sequence>
<evidence type="ECO:0000313" key="3">
    <source>
        <dbReference type="Proteomes" id="UP001472677"/>
    </source>
</evidence>
<accession>A0ABR2G128</accession>
<evidence type="ECO:0000256" key="1">
    <source>
        <dbReference type="SAM" id="MobiDB-lite"/>
    </source>
</evidence>
<protein>
    <submittedName>
        <fullName evidence="2">Uncharacterized protein</fullName>
    </submittedName>
</protein>
<dbReference type="EMBL" id="JBBPBM010000004">
    <property type="protein sequence ID" value="KAK8590052.1"/>
    <property type="molecule type" value="Genomic_DNA"/>
</dbReference>
<gene>
    <name evidence="2" type="ORF">V6N12_024436</name>
</gene>
<comment type="caution">
    <text evidence="2">The sequence shown here is derived from an EMBL/GenBank/DDBJ whole genome shotgun (WGS) entry which is preliminary data.</text>
</comment>
<evidence type="ECO:0000313" key="2">
    <source>
        <dbReference type="EMBL" id="KAK8590052.1"/>
    </source>
</evidence>
<feature type="compositionally biased region" description="Gly residues" evidence="1">
    <location>
        <begin position="85"/>
        <end position="95"/>
    </location>
</feature>
<organism evidence="2 3">
    <name type="scientific">Hibiscus sabdariffa</name>
    <name type="common">roselle</name>
    <dbReference type="NCBI Taxonomy" id="183260"/>
    <lineage>
        <taxon>Eukaryota</taxon>
        <taxon>Viridiplantae</taxon>
        <taxon>Streptophyta</taxon>
        <taxon>Embryophyta</taxon>
        <taxon>Tracheophyta</taxon>
        <taxon>Spermatophyta</taxon>
        <taxon>Magnoliopsida</taxon>
        <taxon>eudicotyledons</taxon>
        <taxon>Gunneridae</taxon>
        <taxon>Pentapetalae</taxon>
        <taxon>rosids</taxon>
        <taxon>malvids</taxon>
        <taxon>Malvales</taxon>
        <taxon>Malvaceae</taxon>
        <taxon>Malvoideae</taxon>
        <taxon>Hibiscus</taxon>
    </lineage>
</organism>
<keyword evidence="3" id="KW-1185">Reference proteome</keyword>
<proteinExistence type="predicted"/>
<reference evidence="2 3" key="1">
    <citation type="journal article" date="2024" name="G3 (Bethesda)">
        <title>Genome assembly of Hibiscus sabdariffa L. provides insights into metabolisms of medicinal natural products.</title>
        <authorList>
            <person name="Kim T."/>
        </authorList>
    </citation>
    <scope>NUCLEOTIDE SEQUENCE [LARGE SCALE GENOMIC DNA]</scope>
    <source>
        <strain evidence="2">TK-2024</strain>
        <tissue evidence="2">Old leaves</tissue>
    </source>
</reference>
<feature type="region of interest" description="Disordered" evidence="1">
    <location>
        <begin position="77"/>
        <end position="104"/>
    </location>
</feature>
<dbReference type="Proteomes" id="UP001472677">
    <property type="component" value="Unassembled WGS sequence"/>
</dbReference>
<name>A0ABR2G128_9ROSI</name>